<gene>
    <name evidence="1" type="ORF">SAMN02745221_02144</name>
</gene>
<dbReference type="STRING" id="1123382.SAMN02745221_02144"/>
<dbReference type="SUPFAM" id="SSF143011">
    <property type="entry name" value="RelE-like"/>
    <property type="match status" value="1"/>
</dbReference>
<evidence type="ECO:0000313" key="2">
    <source>
        <dbReference type="Proteomes" id="UP000242329"/>
    </source>
</evidence>
<reference evidence="2" key="1">
    <citation type="submission" date="2016-11" db="EMBL/GenBank/DDBJ databases">
        <authorList>
            <person name="Varghese N."/>
            <person name="Submissions S."/>
        </authorList>
    </citation>
    <scope>NUCLEOTIDE SEQUENCE [LARGE SCALE GENOMIC DNA]</scope>
    <source>
        <strain evidence="2">DSM 11003</strain>
    </source>
</reference>
<name>A0A1M5S0E5_9FIRM</name>
<evidence type="ECO:0000313" key="1">
    <source>
        <dbReference type="EMBL" id="SHH31904.1"/>
    </source>
</evidence>
<evidence type="ECO:0008006" key="3">
    <source>
        <dbReference type="Google" id="ProtNLM"/>
    </source>
</evidence>
<proteinExistence type="predicted"/>
<dbReference type="Proteomes" id="UP000242329">
    <property type="component" value="Unassembled WGS sequence"/>
</dbReference>
<dbReference type="InterPro" id="IPR035093">
    <property type="entry name" value="RelE/ParE_toxin_dom_sf"/>
</dbReference>
<dbReference type="Gene3D" id="3.30.2310.20">
    <property type="entry name" value="RelE-like"/>
    <property type="match status" value="1"/>
</dbReference>
<dbReference type="AlphaFoldDB" id="A0A1M5S0E5"/>
<accession>A0A1M5S0E5</accession>
<organism evidence="1 2">
    <name type="scientific">Thermosyntropha lipolytica DSM 11003</name>
    <dbReference type="NCBI Taxonomy" id="1123382"/>
    <lineage>
        <taxon>Bacteria</taxon>
        <taxon>Bacillati</taxon>
        <taxon>Bacillota</taxon>
        <taxon>Clostridia</taxon>
        <taxon>Eubacteriales</taxon>
        <taxon>Syntrophomonadaceae</taxon>
        <taxon>Thermosyntropha</taxon>
    </lineage>
</organism>
<dbReference type="EMBL" id="FQWY01000064">
    <property type="protein sequence ID" value="SHH31904.1"/>
    <property type="molecule type" value="Genomic_DNA"/>
</dbReference>
<sequence length="90" mass="10749">MYKILPLKKKIEKSIRELPPAYRNKLKDAFQEIETSPYYHPTGKISPFKGNLKHLGWHYDLSDNYRIHYEIDEATKEITITYIGPHPKYK</sequence>
<dbReference type="OrthoDB" id="487569at2"/>
<protein>
    <recommendedName>
        <fullName evidence="3">mRNA-degrading endonuclease RelE, toxin component of the RelBE toxin-antitoxin system</fullName>
    </recommendedName>
</protein>
<keyword evidence="2" id="KW-1185">Reference proteome</keyword>
<dbReference type="RefSeq" id="WP_073093530.1">
    <property type="nucleotide sequence ID" value="NZ_FQWY01000064.1"/>
</dbReference>